<dbReference type="GO" id="GO:0003677">
    <property type="term" value="F:DNA binding"/>
    <property type="evidence" value="ECO:0007669"/>
    <property type="project" value="InterPro"/>
</dbReference>
<keyword evidence="4" id="KW-1185">Reference proteome</keyword>
<dbReference type="Pfam" id="PF13751">
    <property type="entry name" value="DDE_Tnp_1_6"/>
    <property type="match status" value="1"/>
</dbReference>
<evidence type="ECO:0000313" key="4">
    <source>
        <dbReference type="Proteomes" id="UP000190286"/>
    </source>
</evidence>
<dbReference type="PANTHER" id="PTHR33408">
    <property type="entry name" value="TRANSPOSASE"/>
    <property type="match status" value="1"/>
</dbReference>
<evidence type="ECO:0000259" key="2">
    <source>
        <dbReference type="Pfam" id="PF13751"/>
    </source>
</evidence>
<dbReference type="GO" id="GO:0004803">
    <property type="term" value="F:transposase activity"/>
    <property type="evidence" value="ECO:0007669"/>
    <property type="project" value="InterPro"/>
</dbReference>
<protein>
    <submittedName>
        <fullName evidence="3">Transposase DDE domain-containing protein</fullName>
    </submittedName>
</protein>
<evidence type="ECO:0000259" key="1">
    <source>
        <dbReference type="Pfam" id="PF01609"/>
    </source>
</evidence>
<evidence type="ECO:0000313" key="3">
    <source>
        <dbReference type="EMBL" id="SKA96547.1"/>
    </source>
</evidence>
<dbReference type="Proteomes" id="UP000190286">
    <property type="component" value="Unassembled WGS sequence"/>
</dbReference>
<gene>
    <name evidence="3" type="ORF">SAMN02745178_02717</name>
</gene>
<dbReference type="AlphaFoldDB" id="A0A1T4Y406"/>
<sequence length="319" mass="36824">MCGHFAYRSKQRGPYRGCGEEAYRRWMEYNRKKTICGENRNSYSKTDTDATFMHMKDDHMRNGQLKPGYNVQFAVNSGFITGIGVFSNRTDFGTLIPFLTYLWHKHGKSYRNVVADSGYESLANYRWLFENGQTAFIKPANYESGKKRSSKSQVGRMENMGYYEPDDCFICKNGRHLDLSSHYTSHAKDGTERKISVYRCEDCSDCPYRAACCKAKDSERLKEIFVCWEFQNLRNNSYHNITTEEGKLLRCNRSIQAEGAFGQLKHNRNFKRFLTGGKVKVLAELLFLGLSQNIAHLLAKCNSGLQNLHLIQPKAYLNF</sequence>
<dbReference type="PANTHER" id="PTHR33408:SF2">
    <property type="entry name" value="TRANSPOSASE DDE DOMAIN-CONTAINING PROTEIN"/>
    <property type="match status" value="1"/>
</dbReference>
<name>A0A1T4Y406_9FIRM</name>
<dbReference type="InterPro" id="IPR002559">
    <property type="entry name" value="Transposase_11"/>
</dbReference>
<accession>A0A1T4Y406</accession>
<dbReference type="RefSeq" id="WP_078785513.1">
    <property type="nucleotide sequence ID" value="NZ_WQOH01000052.1"/>
</dbReference>
<dbReference type="Pfam" id="PF01609">
    <property type="entry name" value="DDE_Tnp_1"/>
    <property type="match status" value="1"/>
</dbReference>
<reference evidence="3 4" key="1">
    <citation type="submission" date="2017-02" db="EMBL/GenBank/DDBJ databases">
        <authorList>
            <person name="Peterson S.W."/>
        </authorList>
    </citation>
    <scope>NUCLEOTIDE SEQUENCE [LARGE SCALE GENOMIC DNA]</scope>
    <source>
        <strain evidence="3 4">ATCC 27749</strain>
    </source>
</reference>
<dbReference type="EMBL" id="FUYF01000033">
    <property type="protein sequence ID" value="SKA96547.1"/>
    <property type="molecule type" value="Genomic_DNA"/>
</dbReference>
<feature type="domain" description="Transposase DDE" evidence="2">
    <location>
        <begin position="170"/>
        <end position="297"/>
    </location>
</feature>
<dbReference type="GO" id="GO:0006313">
    <property type="term" value="P:DNA transposition"/>
    <property type="evidence" value="ECO:0007669"/>
    <property type="project" value="InterPro"/>
</dbReference>
<dbReference type="InterPro" id="IPR025668">
    <property type="entry name" value="Tnp_DDE_dom"/>
</dbReference>
<organism evidence="3 4">
    <name type="scientific">Gemmiger formicilis</name>
    <dbReference type="NCBI Taxonomy" id="745368"/>
    <lineage>
        <taxon>Bacteria</taxon>
        <taxon>Bacillati</taxon>
        <taxon>Bacillota</taxon>
        <taxon>Clostridia</taxon>
        <taxon>Eubacteriales</taxon>
        <taxon>Gemmiger</taxon>
    </lineage>
</organism>
<feature type="domain" description="Transposase IS4-like" evidence="1">
    <location>
        <begin position="43"/>
        <end position="164"/>
    </location>
</feature>
<proteinExistence type="predicted"/>